<sequence>MRLQKAGILEDMDYVREKDNIPTEGEAIKAIQKLKENEDPGADGIPCELLKHDEKNKTCSISRLVELLWKQIKLPQDERRSTMYSKINNGDKSTIFTRTNSICPPPEEVLLDRVLTNETDQLETIVNEKLLKYLYPDHSKPILLIACTAKEVEARTVKLLIDLGADVRYQDENQWEALHYAAERADYFVLKVIIDKLKERKFHLNEVLAQGSNALHILIRHGNKNSKDFVKCAKLLIDEGINVNLADNKMMTPILWAAKKDLNDIIKVILDYSRVSVDIDSHNSRGRTARDLITAGNLYDGSLPDKGDNNNLNGIPLKEISPKGADSLFELIRLNQENDFLNCDSEMIGDLVNSENGNQTLLQLACKVGNKRIVKHLLEKGADKNKTTSSKKETPLEITAEYGFHEIFEILINKYENDDQIPQSVLPILLKNYDSPKFPEINWKLCCDHFLKKIKYNRNLYDINGRDASGNTPLHYAIRYGDTVIINKLLDVGASLGSKNNFGFMPVQDLEPELLEAHLDNCVQFDLKGKKEKEDFTITLNYRTLVPPAKEILNPDAEVGRNSGNKELVHETEVISYMSTAPEFKHLLMHPVIVSFLYMKWHRTRWLFFTNLAFYVAFCASLVIYIFSYYANFVDELSSFQTFLKHFSCIILLITFFVLMFRELFQIFVLPKKYFTNFENYMEIILIILAGSILFIGSPSINTRKQLSSLSILLAAFELILMIGQHPKLSTNVVMLRTVSYNFFKFLLWYSLLLIAFALSFYILFTEGSKQPSANNTEGGDEDSFADPGKSVFKTIVMLTGEFEASDMNFETFPIVSKLIFVMFIFMIAIILLNLLNGLAVSDTQMIKNDAELLGHIYRAQHIRYVEVMLLGNIVPKNIFNKFNDFCCCFPFGQNLQYSIFKPLAQKICLFPHFLNYEMTVYPNKSGRIYKPIGKDQACAAWCNTTNLDKETVRRINELVQAKKEQMKINPDPDKLKQEIFMIKNKLEDLLRNFNSIVGSQKDSNYQN</sequence>
<proteinExistence type="predicted"/>
<comment type="subcellular location">
    <subcellularLocation>
        <location evidence="1">Membrane</location>
        <topology evidence="1">Multi-pass membrane protein</topology>
    </subcellularLocation>
</comment>
<evidence type="ECO:0000256" key="3">
    <source>
        <dbReference type="ARBA" id="ARBA00022606"/>
    </source>
</evidence>
<protein>
    <recommendedName>
        <fullName evidence="13">Ion transport domain-containing protein</fullName>
    </recommendedName>
</protein>
<keyword evidence="10" id="KW-0407">Ion channel</keyword>
<keyword evidence="5" id="KW-0677">Repeat</keyword>
<dbReference type="Pfam" id="PF13637">
    <property type="entry name" value="Ank_4"/>
    <property type="match status" value="1"/>
</dbReference>
<reference evidence="14" key="1">
    <citation type="submission" date="2025-05" db="UniProtKB">
        <authorList>
            <consortium name="EnsemblMetazoa"/>
        </authorList>
    </citation>
    <scope>IDENTIFICATION</scope>
</reference>
<keyword evidence="8" id="KW-0406">Ion transport</keyword>
<feature type="repeat" description="ANK" evidence="11">
    <location>
        <begin position="210"/>
        <end position="248"/>
    </location>
</feature>
<evidence type="ECO:0000256" key="8">
    <source>
        <dbReference type="ARBA" id="ARBA00023065"/>
    </source>
</evidence>
<keyword evidence="6 12" id="KW-1133">Transmembrane helix</keyword>
<dbReference type="Pfam" id="PF12796">
    <property type="entry name" value="Ank_2"/>
    <property type="match status" value="2"/>
</dbReference>
<feature type="transmembrane region" description="Helical" evidence="12">
    <location>
        <begin position="815"/>
        <end position="836"/>
    </location>
</feature>
<feature type="transmembrane region" description="Helical" evidence="12">
    <location>
        <begin position="643"/>
        <end position="661"/>
    </location>
</feature>
<evidence type="ECO:0000313" key="14">
    <source>
        <dbReference type="EnsemblMetazoa" id="XP_050502181.1"/>
    </source>
</evidence>
<feature type="transmembrane region" description="Helical" evidence="12">
    <location>
        <begin position="681"/>
        <end position="701"/>
    </location>
</feature>
<evidence type="ECO:0000313" key="15">
    <source>
        <dbReference type="Proteomes" id="UP001652700"/>
    </source>
</evidence>
<organism evidence="14 15">
    <name type="scientific">Diabrotica virgifera virgifera</name>
    <name type="common">western corn rootworm</name>
    <dbReference type="NCBI Taxonomy" id="50390"/>
    <lineage>
        <taxon>Eukaryota</taxon>
        <taxon>Metazoa</taxon>
        <taxon>Ecdysozoa</taxon>
        <taxon>Arthropoda</taxon>
        <taxon>Hexapoda</taxon>
        <taxon>Insecta</taxon>
        <taxon>Pterygota</taxon>
        <taxon>Neoptera</taxon>
        <taxon>Endopterygota</taxon>
        <taxon>Coleoptera</taxon>
        <taxon>Polyphaga</taxon>
        <taxon>Cucujiformia</taxon>
        <taxon>Chrysomeloidea</taxon>
        <taxon>Chrysomelidae</taxon>
        <taxon>Galerucinae</taxon>
        <taxon>Diabroticina</taxon>
        <taxon>Diabroticites</taxon>
        <taxon>Diabrotica</taxon>
    </lineage>
</organism>
<evidence type="ECO:0000256" key="5">
    <source>
        <dbReference type="ARBA" id="ARBA00022737"/>
    </source>
</evidence>
<name>A0ABM5JW65_DIAVI</name>
<dbReference type="Proteomes" id="UP001652700">
    <property type="component" value="Unplaced"/>
</dbReference>
<evidence type="ECO:0000256" key="1">
    <source>
        <dbReference type="ARBA" id="ARBA00004141"/>
    </source>
</evidence>
<evidence type="ECO:0000256" key="4">
    <source>
        <dbReference type="ARBA" id="ARBA00022692"/>
    </source>
</evidence>
<evidence type="ECO:0000256" key="11">
    <source>
        <dbReference type="PROSITE-ProRule" id="PRU00023"/>
    </source>
</evidence>
<keyword evidence="4 12" id="KW-0812">Transmembrane</keyword>
<dbReference type="Pfam" id="PF00023">
    <property type="entry name" value="Ank"/>
    <property type="match status" value="1"/>
</dbReference>
<evidence type="ECO:0000259" key="13">
    <source>
        <dbReference type="Pfam" id="PF00520"/>
    </source>
</evidence>
<feature type="repeat" description="ANK" evidence="11">
    <location>
        <begin position="357"/>
        <end position="389"/>
    </location>
</feature>
<dbReference type="Gene3D" id="1.25.40.20">
    <property type="entry name" value="Ankyrin repeat-containing domain"/>
    <property type="match status" value="3"/>
</dbReference>
<feature type="repeat" description="ANK" evidence="11">
    <location>
        <begin position="469"/>
        <end position="501"/>
    </location>
</feature>
<dbReference type="GeneID" id="114340253"/>
<dbReference type="SMART" id="SM00248">
    <property type="entry name" value="ANK"/>
    <property type="match status" value="7"/>
</dbReference>
<evidence type="ECO:0000256" key="12">
    <source>
        <dbReference type="SAM" id="Phobius"/>
    </source>
</evidence>
<feature type="transmembrane region" description="Helical" evidence="12">
    <location>
        <begin position="606"/>
        <end position="631"/>
    </location>
</feature>
<evidence type="ECO:0000256" key="10">
    <source>
        <dbReference type="ARBA" id="ARBA00023303"/>
    </source>
</evidence>
<evidence type="ECO:0000256" key="9">
    <source>
        <dbReference type="ARBA" id="ARBA00023136"/>
    </source>
</evidence>
<keyword evidence="9 12" id="KW-0472">Membrane</keyword>
<dbReference type="PROSITE" id="PS50088">
    <property type="entry name" value="ANK_REPEAT"/>
    <property type="match status" value="4"/>
</dbReference>
<dbReference type="InterPro" id="IPR036770">
    <property type="entry name" value="Ankyrin_rpt-contain_sf"/>
</dbReference>
<evidence type="ECO:0000256" key="2">
    <source>
        <dbReference type="ARBA" id="ARBA00022448"/>
    </source>
</evidence>
<feature type="transmembrane region" description="Helical" evidence="12">
    <location>
        <begin position="746"/>
        <end position="765"/>
    </location>
</feature>
<dbReference type="EnsemblMetazoa" id="XM_050646224.1">
    <property type="protein sequence ID" value="XP_050502181.1"/>
    <property type="gene ID" value="LOC114340253"/>
</dbReference>
<dbReference type="PROSITE" id="PS50297">
    <property type="entry name" value="ANK_REP_REGION"/>
    <property type="match status" value="3"/>
</dbReference>
<keyword evidence="15" id="KW-1185">Reference proteome</keyword>
<feature type="repeat" description="ANK" evidence="11">
    <location>
        <begin position="138"/>
        <end position="172"/>
    </location>
</feature>
<keyword evidence="3" id="KW-0716">Sensory transduction</keyword>
<dbReference type="SUPFAM" id="SSF48403">
    <property type="entry name" value="Ankyrin repeat"/>
    <property type="match status" value="1"/>
</dbReference>
<dbReference type="InterPro" id="IPR052076">
    <property type="entry name" value="TRP_cation_channel"/>
</dbReference>
<dbReference type="InterPro" id="IPR005821">
    <property type="entry name" value="Ion_trans_dom"/>
</dbReference>
<keyword evidence="7 11" id="KW-0040">ANK repeat</keyword>
<evidence type="ECO:0000256" key="6">
    <source>
        <dbReference type="ARBA" id="ARBA00022989"/>
    </source>
</evidence>
<accession>A0ABM5JW65</accession>
<dbReference type="Pfam" id="PF00520">
    <property type="entry name" value="Ion_trans"/>
    <property type="match status" value="1"/>
</dbReference>
<feature type="domain" description="Ion transport" evidence="13">
    <location>
        <begin position="610"/>
        <end position="851"/>
    </location>
</feature>
<dbReference type="PANTHER" id="PTHR47143">
    <property type="entry name" value="TRANSIENT RECEPTOR POTENTIAL CATION CHANNEL PROTEIN PAINLESS"/>
    <property type="match status" value="1"/>
</dbReference>
<evidence type="ECO:0000256" key="7">
    <source>
        <dbReference type="ARBA" id="ARBA00023043"/>
    </source>
</evidence>
<dbReference type="InterPro" id="IPR002110">
    <property type="entry name" value="Ankyrin_rpt"/>
</dbReference>
<dbReference type="PANTHER" id="PTHR47143:SF4">
    <property type="entry name" value="TRANSIENT RECEPTOR POTENTIAL CATION CHANNEL PROTEIN PAINLESS"/>
    <property type="match status" value="1"/>
</dbReference>
<keyword evidence="2" id="KW-0813">Transport</keyword>
<dbReference type="RefSeq" id="XP_050502181.1">
    <property type="nucleotide sequence ID" value="XM_050646224.1"/>
</dbReference>